<evidence type="ECO:0000256" key="2">
    <source>
        <dbReference type="SAM" id="MobiDB-lite"/>
    </source>
</evidence>
<dbReference type="Proteomes" id="UP000813463">
    <property type="component" value="Chromosome 6"/>
</dbReference>
<dbReference type="InterPro" id="IPR007527">
    <property type="entry name" value="Znf_SWIM"/>
</dbReference>
<evidence type="ECO:0000256" key="1">
    <source>
        <dbReference type="PROSITE-ProRule" id="PRU00325"/>
    </source>
</evidence>
<evidence type="ECO:0000313" key="5">
    <source>
        <dbReference type="RefSeq" id="XP_021855690.2"/>
    </source>
</evidence>
<dbReference type="PANTHER" id="PTHR47718:SF13">
    <property type="entry name" value="OS09G0290500 PROTEIN"/>
    <property type="match status" value="1"/>
</dbReference>
<evidence type="ECO:0000259" key="3">
    <source>
        <dbReference type="PROSITE" id="PS50966"/>
    </source>
</evidence>
<dbReference type="Pfam" id="PF10551">
    <property type="entry name" value="MULE"/>
    <property type="match status" value="1"/>
</dbReference>
<protein>
    <submittedName>
        <fullName evidence="5">Protein FAR1-RELATED SEQUENCE 8-like</fullName>
    </submittedName>
</protein>
<feature type="compositionally biased region" description="Basic residues" evidence="2">
    <location>
        <begin position="863"/>
        <end position="873"/>
    </location>
</feature>
<keyword evidence="4" id="KW-1185">Reference proteome</keyword>
<dbReference type="GeneID" id="110795028"/>
<accession>A0A9R0K305</accession>
<feature type="region of interest" description="Disordered" evidence="2">
    <location>
        <begin position="854"/>
        <end position="873"/>
    </location>
</feature>
<dbReference type="KEGG" id="soe:110795028"/>
<evidence type="ECO:0000313" key="4">
    <source>
        <dbReference type="Proteomes" id="UP000813463"/>
    </source>
</evidence>
<keyword evidence="1" id="KW-0862">Zinc</keyword>
<dbReference type="InterPro" id="IPR018289">
    <property type="entry name" value="MULE_transposase_dom"/>
</dbReference>
<dbReference type="PANTHER" id="PTHR47718">
    <property type="entry name" value="OS01G0519700 PROTEIN"/>
    <property type="match status" value="1"/>
</dbReference>
<keyword evidence="1" id="KW-0479">Metal-binding</keyword>
<feature type="domain" description="SWIM-type" evidence="3">
    <location>
        <begin position="711"/>
        <end position="747"/>
    </location>
</feature>
<sequence length="985" mass="112863">MTGKNSHIGSEAAVPSYVEAIYLGGGVNVEPQGCSVGLGEGQDSSVTLHQIPCGIIGNHGDSCGKGLIDIVELQSTVRSGVVSSDTSSFVTPSRTTNCRSVDDNFFGISPRTSIQSCNVTPNSRIQNSMTNSKEGLLCTPEHAVLGDRPNEVGGTSYIVTNEEVVPPPPPPTEGLIFGSWEDVEEYYKRYAKQQGFGVCRPQATYNKLKEKRGTTWRCECYGDPYMRQKREAKKRANNMELGGSSVPDPPCKLNRKSKKCHCTAMLYASVNGDNEWEVRKVVLEHLNHQPTPSKWRGVKEYRMATASDYFKEGLISRYESGAPVSQVRANLAERFGGLENVILAEKDIVHIVQERRRLKMEGGDANAMMNYFEGMQKGNDKFFHAHRLDVEGGLKDIMWVDARSRVAFNEFGEVVCFDATYLTNNYEVPFCNFVGVNHHGQSLLLGCALLSHEDVDTFSWLFRQWRICMGGRCPDAILTDQAPAMIRPLRDEMPEARHRWCLWHIMNKIPTKLGFHPKYKELKKVIKRVVYESLCVEEFENRWSSMKVDFEVANHACHVWLDSLYKDREMWVPAFMNNIFWAGMKTTQRVESINSFFDGFLERSTKLYEFPKKYCEAMNKRCSDEKDADANNAKYIRKLITGFNIEAVFQKLYTDNKFREVQIQCEKLLYCVVKETKEISKTKFEYVLEDRVWLIKKGKSEEILTNHRRFYLVKFCAEAKEVSCMCKMFETRGILCRHCIRILDQNFVVDVPEKYILRRWRKDVYRKHMHVIVSSYDPTKTEVLKRFDMMMNVFEPICEEATFNDEILKFVVKELQSLEIGVRERVWAAREKQQFIPLESRALDEASQQSCTTQVKIKNPVSRSKKKRDRPLTIRHKAVGENNIWTQKSKAKNKVTEESSKSDDEVVEGVSTSATEWVGKLQVISKLKQKATEMLGLSQNTPSIGVVPDDDILLFRNSLGWEDQANNLVIPFSIKLLIINILYFL</sequence>
<proteinExistence type="predicted"/>
<reference evidence="4" key="1">
    <citation type="journal article" date="2021" name="Nat. Commun.">
        <title>Genomic analyses provide insights into spinach domestication and the genetic basis of agronomic traits.</title>
        <authorList>
            <person name="Cai X."/>
            <person name="Sun X."/>
            <person name="Xu C."/>
            <person name="Sun H."/>
            <person name="Wang X."/>
            <person name="Ge C."/>
            <person name="Zhang Z."/>
            <person name="Wang Q."/>
            <person name="Fei Z."/>
            <person name="Jiao C."/>
            <person name="Wang Q."/>
        </authorList>
    </citation>
    <scope>NUCLEOTIDE SEQUENCE [LARGE SCALE GENOMIC DNA]</scope>
    <source>
        <strain evidence="4">cv. Varoflay</strain>
    </source>
</reference>
<dbReference type="PROSITE" id="PS50966">
    <property type="entry name" value="ZF_SWIM"/>
    <property type="match status" value="1"/>
</dbReference>
<reference evidence="5" key="2">
    <citation type="submission" date="2025-08" db="UniProtKB">
        <authorList>
            <consortium name="RefSeq"/>
        </authorList>
    </citation>
    <scope>IDENTIFICATION</scope>
    <source>
        <tissue evidence="5">Leaf</tissue>
    </source>
</reference>
<organism evidence="4 5">
    <name type="scientific">Spinacia oleracea</name>
    <name type="common">Spinach</name>
    <dbReference type="NCBI Taxonomy" id="3562"/>
    <lineage>
        <taxon>Eukaryota</taxon>
        <taxon>Viridiplantae</taxon>
        <taxon>Streptophyta</taxon>
        <taxon>Embryophyta</taxon>
        <taxon>Tracheophyta</taxon>
        <taxon>Spermatophyta</taxon>
        <taxon>Magnoliopsida</taxon>
        <taxon>eudicotyledons</taxon>
        <taxon>Gunneridae</taxon>
        <taxon>Pentapetalae</taxon>
        <taxon>Caryophyllales</taxon>
        <taxon>Chenopodiaceae</taxon>
        <taxon>Chenopodioideae</taxon>
        <taxon>Anserineae</taxon>
        <taxon>Spinacia</taxon>
    </lineage>
</organism>
<dbReference type="AlphaFoldDB" id="A0A9R0K305"/>
<gene>
    <name evidence="5" type="primary">LOC110795028</name>
</gene>
<dbReference type="RefSeq" id="XP_021855690.2">
    <property type="nucleotide sequence ID" value="XM_021999998.2"/>
</dbReference>
<keyword evidence="1" id="KW-0863">Zinc-finger</keyword>
<dbReference type="Pfam" id="PF03101">
    <property type="entry name" value="FAR1"/>
    <property type="match status" value="1"/>
</dbReference>
<dbReference type="InterPro" id="IPR004330">
    <property type="entry name" value="FAR1_DNA_bnd_dom"/>
</dbReference>
<name>A0A9R0K305_SPIOL</name>